<accession>A0ABZ0IF39</accession>
<sequence length="295" mass="31090">MIDFSGKTAVISGGANGIGFSLAKTLGERGMNVVIADIEGPQLAVAAQALSDAGVSHLAVEMDVALREDWERTAKEATEKFGNIHMLVNNAGVSGGVGGIETLDDEGWRWCIDVNLMGIVYGANALVPLMKEHGEGSWLINVASMAGMGGVPFAGGYTATKAAVVAMTEAWALELHNSNIHVSVLAPAFVKTKIHLSHRNRPARYPMKITPGPDIMQVAKASTASVENGIPADQLSERVIEALEAGELYIFTHPRYKSVTDARSASIAKAFDSAANSDVVADVAEEPTMNSWGSD</sequence>
<dbReference type="CDD" id="cd05233">
    <property type="entry name" value="SDR_c"/>
    <property type="match status" value="1"/>
</dbReference>
<evidence type="ECO:0000313" key="4">
    <source>
        <dbReference type="EMBL" id="WOJ97652.1"/>
    </source>
</evidence>
<evidence type="ECO:0000256" key="2">
    <source>
        <dbReference type="ARBA" id="ARBA00023002"/>
    </source>
</evidence>
<dbReference type="PANTHER" id="PTHR42760">
    <property type="entry name" value="SHORT-CHAIN DEHYDROGENASES/REDUCTASES FAMILY MEMBER"/>
    <property type="match status" value="1"/>
</dbReference>
<dbReference type="PANTHER" id="PTHR42760:SF133">
    <property type="entry name" value="3-OXOACYL-[ACYL-CARRIER-PROTEIN] REDUCTASE"/>
    <property type="match status" value="1"/>
</dbReference>
<proteinExistence type="inferred from homology"/>
<reference evidence="4 5" key="1">
    <citation type="submission" date="2023-10" db="EMBL/GenBank/DDBJ databases">
        <title>Two novel species belonging to the OM43/NOR5 clade.</title>
        <authorList>
            <person name="Park M."/>
        </authorList>
    </citation>
    <scope>NUCLEOTIDE SEQUENCE [LARGE SCALE GENOMIC DNA]</scope>
    <source>
        <strain evidence="4 5">IMCC45268</strain>
    </source>
</reference>
<evidence type="ECO:0000256" key="1">
    <source>
        <dbReference type="ARBA" id="ARBA00006484"/>
    </source>
</evidence>
<dbReference type="InterPro" id="IPR020904">
    <property type="entry name" value="Sc_DH/Rdtase_CS"/>
</dbReference>
<dbReference type="InterPro" id="IPR036291">
    <property type="entry name" value="NAD(P)-bd_dom_sf"/>
</dbReference>
<name>A0ABZ0IF39_9GAMM</name>
<dbReference type="RefSeq" id="WP_407328588.1">
    <property type="nucleotide sequence ID" value="NZ_CP136865.1"/>
</dbReference>
<keyword evidence="2" id="KW-0560">Oxidoreductase</keyword>
<dbReference type="PRINTS" id="PR00080">
    <property type="entry name" value="SDRFAMILY"/>
</dbReference>
<dbReference type="SUPFAM" id="SSF51735">
    <property type="entry name" value="NAD(P)-binding Rossmann-fold domains"/>
    <property type="match status" value="1"/>
</dbReference>
<dbReference type="Proteomes" id="UP001626549">
    <property type="component" value="Chromosome"/>
</dbReference>
<dbReference type="PRINTS" id="PR00081">
    <property type="entry name" value="GDHRDH"/>
</dbReference>
<dbReference type="InterPro" id="IPR002347">
    <property type="entry name" value="SDR_fam"/>
</dbReference>
<dbReference type="EMBL" id="CP136865">
    <property type="protein sequence ID" value="WOJ97652.1"/>
    <property type="molecule type" value="Genomic_DNA"/>
</dbReference>
<dbReference type="Gene3D" id="3.40.50.720">
    <property type="entry name" value="NAD(P)-binding Rossmann-like Domain"/>
    <property type="match status" value="1"/>
</dbReference>
<organism evidence="4 5">
    <name type="scientific">Congregibacter brevis</name>
    <dbReference type="NCBI Taxonomy" id="3081201"/>
    <lineage>
        <taxon>Bacteria</taxon>
        <taxon>Pseudomonadati</taxon>
        <taxon>Pseudomonadota</taxon>
        <taxon>Gammaproteobacteria</taxon>
        <taxon>Cellvibrionales</taxon>
        <taxon>Halieaceae</taxon>
        <taxon>Congregibacter</taxon>
    </lineage>
</organism>
<evidence type="ECO:0000313" key="5">
    <source>
        <dbReference type="Proteomes" id="UP001626549"/>
    </source>
</evidence>
<keyword evidence="5" id="KW-1185">Reference proteome</keyword>
<comment type="similarity">
    <text evidence="1 3">Belongs to the short-chain dehydrogenases/reductases (SDR) family.</text>
</comment>
<gene>
    <name evidence="4" type="ORF">R0137_03540</name>
</gene>
<protein>
    <submittedName>
        <fullName evidence="4">SDR family NAD(P)-dependent oxidoreductase</fullName>
    </submittedName>
</protein>
<evidence type="ECO:0000256" key="3">
    <source>
        <dbReference type="RuleBase" id="RU000363"/>
    </source>
</evidence>
<dbReference type="Pfam" id="PF00106">
    <property type="entry name" value="adh_short"/>
    <property type="match status" value="1"/>
</dbReference>
<dbReference type="PROSITE" id="PS00061">
    <property type="entry name" value="ADH_SHORT"/>
    <property type="match status" value="1"/>
</dbReference>